<dbReference type="Gene3D" id="3.40.960.10">
    <property type="entry name" value="VSR Endonuclease"/>
    <property type="match status" value="1"/>
</dbReference>
<evidence type="ECO:0000313" key="2">
    <source>
        <dbReference type="EMBL" id="GAA4779371.1"/>
    </source>
</evidence>
<dbReference type="EMBL" id="BAABKO010000004">
    <property type="protein sequence ID" value="GAA4779371.1"/>
    <property type="molecule type" value="Genomic_DNA"/>
</dbReference>
<evidence type="ECO:0000313" key="3">
    <source>
        <dbReference type="Proteomes" id="UP001501645"/>
    </source>
</evidence>
<evidence type="ECO:0000259" key="1">
    <source>
        <dbReference type="Pfam" id="PF04480"/>
    </source>
</evidence>
<dbReference type="Proteomes" id="UP001501645">
    <property type="component" value="Unassembled WGS sequence"/>
</dbReference>
<dbReference type="Pfam" id="PF04480">
    <property type="entry name" value="DUF559"/>
    <property type="match status" value="1"/>
</dbReference>
<sequence length="85" mass="9294">MRSQVVIDGVGRVDFVLGSGIILEVDGRGNHDGAVMRHKDLVRDANAAARGYITLRFDYALVLYDWPLVEAAILGARASLRRARG</sequence>
<dbReference type="InterPro" id="IPR007569">
    <property type="entry name" value="DUF559"/>
</dbReference>
<gene>
    <name evidence="2" type="ORF">GCM10023351_25500</name>
</gene>
<reference evidence="3" key="1">
    <citation type="journal article" date="2019" name="Int. J. Syst. Evol. Microbiol.">
        <title>The Global Catalogue of Microorganisms (GCM) 10K type strain sequencing project: providing services to taxonomists for standard genome sequencing and annotation.</title>
        <authorList>
            <consortium name="The Broad Institute Genomics Platform"/>
            <consortium name="The Broad Institute Genome Sequencing Center for Infectious Disease"/>
            <person name="Wu L."/>
            <person name="Ma J."/>
        </authorList>
    </citation>
    <scope>NUCLEOTIDE SEQUENCE [LARGE SCALE GENOMIC DNA]</scope>
    <source>
        <strain evidence="3">JCM 18537</strain>
    </source>
</reference>
<protein>
    <recommendedName>
        <fullName evidence="1">DUF559 domain-containing protein</fullName>
    </recommendedName>
</protein>
<name>A0ABP9ADW8_9MICO</name>
<feature type="domain" description="DUF559" evidence="1">
    <location>
        <begin position="12"/>
        <end position="74"/>
    </location>
</feature>
<keyword evidence="3" id="KW-1185">Reference proteome</keyword>
<comment type="caution">
    <text evidence="2">The sequence shown here is derived from an EMBL/GenBank/DDBJ whole genome shotgun (WGS) entry which is preliminary data.</text>
</comment>
<organism evidence="2 3">
    <name type="scientific">Microbacterium gilvum</name>
    <dbReference type="NCBI Taxonomy" id="1336204"/>
    <lineage>
        <taxon>Bacteria</taxon>
        <taxon>Bacillati</taxon>
        <taxon>Actinomycetota</taxon>
        <taxon>Actinomycetes</taxon>
        <taxon>Micrococcales</taxon>
        <taxon>Microbacteriaceae</taxon>
        <taxon>Microbacterium</taxon>
    </lineage>
</organism>
<proteinExistence type="predicted"/>
<accession>A0ABP9ADW8</accession>